<comment type="subunit">
    <text evidence="4">Heterodimer of an alpha and a beta chain.</text>
</comment>
<evidence type="ECO:0000256" key="3">
    <source>
        <dbReference type="ARBA" id="ARBA00006552"/>
    </source>
</evidence>
<dbReference type="SUPFAM" id="SSF57501">
    <property type="entry name" value="Cystine-knot cytokines"/>
    <property type="match status" value="1"/>
</dbReference>
<evidence type="ECO:0000256" key="1">
    <source>
        <dbReference type="ARBA" id="ARBA00003920"/>
    </source>
</evidence>
<dbReference type="GO" id="GO:0030728">
    <property type="term" value="P:ovulation"/>
    <property type="evidence" value="ECO:0007669"/>
    <property type="project" value="TreeGrafter"/>
</dbReference>
<dbReference type="PROSITE" id="PS00689">
    <property type="entry name" value="GLYCO_HORMONE_BETA_2"/>
    <property type="match status" value="1"/>
</dbReference>
<dbReference type="AlphaFoldDB" id="A0A3B5BEH7"/>
<keyword evidence="5" id="KW-0964">Secreted</keyword>
<proteinExistence type="inferred from homology"/>
<comment type="subcellular location">
    <subcellularLocation>
        <location evidence="2 9">Secreted</location>
    </subcellularLocation>
</comment>
<accession>A0A3B5BEH7</accession>
<feature type="domain" description="Glycoprotein hormone subunit beta" evidence="10">
    <location>
        <begin position="43"/>
        <end position="134"/>
    </location>
</feature>
<evidence type="ECO:0000256" key="6">
    <source>
        <dbReference type="ARBA" id="ARBA00022702"/>
    </source>
</evidence>
<dbReference type="InterPro" id="IPR006208">
    <property type="entry name" value="Glyco_hormone_CN"/>
</dbReference>
<dbReference type="InterPro" id="IPR001545">
    <property type="entry name" value="Gonadotropin_bsu"/>
</dbReference>
<reference evidence="11" key="1">
    <citation type="submission" date="2023-09" db="UniProtKB">
        <authorList>
            <consortium name="Ensembl"/>
        </authorList>
    </citation>
    <scope>IDENTIFICATION</scope>
</reference>
<dbReference type="GO" id="GO:0005737">
    <property type="term" value="C:cytoplasm"/>
    <property type="evidence" value="ECO:0007669"/>
    <property type="project" value="TreeGrafter"/>
</dbReference>
<keyword evidence="7" id="KW-1015">Disulfide bond</keyword>
<evidence type="ECO:0000256" key="8">
    <source>
        <dbReference type="ARBA" id="ARBA00023180"/>
    </source>
</evidence>
<dbReference type="CDD" id="cd00069">
    <property type="entry name" value="GHB_like"/>
    <property type="match status" value="1"/>
</dbReference>
<protein>
    <submittedName>
        <fullName evidence="11">Gonadotropin subunit beta-1-like</fullName>
    </submittedName>
</protein>
<dbReference type="Ensembl" id="ENSSPAT00000024637.1">
    <property type="protein sequence ID" value="ENSSPAP00000024237.1"/>
    <property type="gene ID" value="ENSSPAG00000018142.1"/>
</dbReference>
<evidence type="ECO:0000259" key="10">
    <source>
        <dbReference type="Pfam" id="PF00007"/>
    </source>
</evidence>
<sequence>NKLYFNLLPSGGRGLRCTRQRMQLVVMAAALALAGARQSCSFGCRPTNTSIKVESCGSSELVYTTVCEGQCYHEDPVYLEPGDWAQQHVCSGDWSYEVKYISGCPIAVSYPVAKSCECTACNLGNTDCGRFPGDVPSCSSY</sequence>
<evidence type="ECO:0000256" key="5">
    <source>
        <dbReference type="ARBA" id="ARBA00022525"/>
    </source>
</evidence>
<evidence type="ECO:0000256" key="9">
    <source>
        <dbReference type="RuleBase" id="RU004069"/>
    </source>
</evidence>
<organism evidence="11">
    <name type="scientific">Stegastes partitus</name>
    <name type="common">bicolor damselfish</name>
    <dbReference type="NCBI Taxonomy" id="144197"/>
    <lineage>
        <taxon>Eukaryota</taxon>
        <taxon>Metazoa</taxon>
        <taxon>Chordata</taxon>
        <taxon>Craniata</taxon>
        <taxon>Vertebrata</taxon>
        <taxon>Euteleostomi</taxon>
        <taxon>Actinopterygii</taxon>
        <taxon>Neopterygii</taxon>
        <taxon>Teleostei</taxon>
        <taxon>Neoteleostei</taxon>
        <taxon>Acanthomorphata</taxon>
        <taxon>Ovalentaria</taxon>
        <taxon>Pomacentridae</taxon>
        <taxon>Stegastes</taxon>
    </lineage>
</organism>
<dbReference type="GO" id="GO:0007186">
    <property type="term" value="P:G protein-coupled receptor signaling pathway"/>
    <property type="evidence" value="ECO:0007669"/>
    <property type="project" value="TreeGrafter"/>
</dbReference>
<dbReference type="GeneTree" id="ENSGT00940000158152"/>
<keyword evidence="6 9" id="KW-0372">Hormone</keyword>
<comment type="similarity">
    <text evidence="3 9">Belongs to the glycoprotein hormones subunit beta family.</text>
</comment>
<comment type="function">
    <text evidence="1">Involved in gametogenesis and steroidogenesis.</text>
</comment>
<dbReference type="PANTHER" id="PTHR11515:SF11">
    <property type="entry name" value="LUTROPIN SUBUNIT BETA"/>
    <property type="match status" value="1"/>
</dbReference>
<dbReference type="GO" id="GO:0005179">
    <property type="term" value="F:hormone activity"/>
    <property type="evidence" value="ECO:0007669"/>
    <property type="project" value="UniProtKB-KW"/>
</dbReference>
<evidence type="ECO:0000256" key="2">
    <source>
        <dbReference type="ARBA" id="ARBA00004613"/>
    </source>
</evidence>
<evidence type="ECO:0000256" key="4">
    <source>
        <dbReference type="ARBA" id="ARBA00011870"/>
    </source>
</evidence>
<name>A0A3B5BEH7_9TELE</name>
<dbReference type="STRING" id="144197.ENSSPAP00000024237"/>
<dbReference type="Gene3D" id="2.10.90.10">
    <property type="entry name" value="Cystine-knot cytokines"/>
    <property type="match status" value="1"/>
</dbReference>
<keyword evidence="8" id="KW-0325">Glycoprotein</keyword>
<dbReference type="SMART" id="SM00068">
    <property type="entry name" value="GHB"/>
    <property type="match status" value="1"/>
</dbReference>
<dbReference type="GO" id="GO:0005615">
    <property type="term" value="C:extracellular space"/>
    <property type="evidence" value="ECO:0007669"/>
    <property type="project" value="TreeGrafter"/>
</dbReference>
<dbReference type="InterPro" id="IPR029034">
    <property type="entry name" value="Cystine-knot_cytokine"/>
</dbReference>
<dbReference type="PANTHER" id="PTHR11515">
    <property type="entry name" value="GLYCOPROTEIN HORMONE BETA CHAIN"/>
    <property type="match status" value="1"/>
</dbReference>
<dbReference type="InterPro" id="IPR018245">
    <property type="entry name" value="Gonadotropin_bsu_CS"/>
</dbReference>
<evidence type="ECO:0000256" key="7">
    <source>
        <dbReference type="ARBA" id="ARBA00023157"/>
    </source>
</evidence>
<evidence type="ECO:0000313" key="11">
    <source>
        <dbReference type="Ensembl" id="ENSSPAP00000024237.1"/>
    </source>
</evidence>
<dbReference type="Pfam" id="PF00007">
    <property type="entry name" value="Cys_knot"/>
    <property type="match status" value="1"/>
</dbReference>